<keyword evidence="2" id="KW-1185">Reference proteome</keyword>
<accession>A0ABQ9TX12</accession>
<evidence type="ECO:0000313" key="2">
    <source>
        <dbReference type="Proteomes" id="UP001266305"/>
    </source>
</evidence>
<dbReference type="EMBL" id="JASSZA010000018">
    <property type="protein sequence ID" value="KAK2089330.1"/>
    <property type="molecule type" value="Genomic_DNA"/>
</dbReference>
<feature type="non-terminal residue" evidence="1">
    <location>
        <position position="51"/>
    </location>
</feature>
<sequence>MNGQFCLPGAPIASLKGPPDQCILYGELPRHGVGKIAALATRGAPPPGNLL</sequence>
<organism evidence="1 2">
    <name type="scientific">Saguinus oedipus</name>
    <name type="common">Cotton-top tamarin</name>
    <name type="synonym">Oedipomidas oedipus</name>
    <dbReference type="NCBI Taxonomy" id="9490"/>
    <lineage>
        <taxon>Eukaryota</taxon>
        <taxon>Metazoa</taxon>
        <taxon>Chordata</taxon>
        <taxon>Craniata</taxon>
        <taxon>Vertebrata</taxon>
        <taxon>Euteleostomi</taxon>
        <taxon>Mammalia</taxon>
        <taxon>Eutheria</taxon>
        <taxon>Euarchontoglires</taxon>
        <taxon>Primates</taxon>
        <taxon>Haplorrhini</taxon>
        <taxon>Platyrrhini</taxon>
        <taxon>Cebidae</taxon>
        <taxon>Callitrichinae</taxon>
        <taxon>Saguinus</taxon>
    </lineage>
</organism>
<dbReference type="Proteomes" id="UP001266305">
    <property type="component" value="Unassembled WGS sequence"/>
</dbReference>
<evidence type="ECO:0000313" key="1">
    <source>
        <dbReference type="EMBL" id="KAK2089330.1"/>
    </source>
</evidence>
<reference evidence="1 2" key="1">
    <citation type="submission" date="2023-05" db="EMBL/GenBank/DDBJ databases">
        <title>B98-5 Cell Line De Novo Hybrid Assembly: An Optical Mapping Approach.</title>
        <authorList>
            <person name="Kananen K."/>
            <person name="Auerbach J.A."/>
            <person name="Kautto E."/>
            <person name="Blachly J.S."/>
        </authorList>
    </citation>
    <scope>NUCLEOTIDE SEQUENCE [LARGE SCALE GENOMIC DNA]</scope>
    <source>
        <strain evidence="1">B95-8</strain>
        <tissue evidence="1">Cell line</tissue>
    </source>
</reference>
<protein>
    <submittedName>
        <fullName evidence="1">Uncharacterized protein</fullName>
    </submittedName>
</protein>
<proteinExistence type="predicted"/>
<gene>
    <name evidence="1" type="ORF">P7K49_031996</name>
</gene>
<name>A0ABQ9TX12_SAGOE</name>
<comment type="caution">
    <text evidence="1">The sequence shown here is derived from an EMBL/GenBank/DDBJ whole genome shotgun (WGS) entry which is preliminary data.</text>
</comment>